<dbReference type="SUPFAM" id="SSF52540">
    <property type="entry name" value="P-loop containing nucleoside triphosphate hydrolases"/>
    <property type="match status" value="1"/>
</dbReference>
<evidence type="ECO:0000313" key="8">
    <source>
        <dbReference type="EMBL" id="OXT02902.1"/>
    </source>
</evidence>
<protein>
    <submittedName>
        <fullName evidence="8">Type IV secretion system protein VirD4</fullName>
    </submittedName>
</protein>
<evidence type="ECO:0000256" key="2">
    <source>
        <dbReference type="ARBA" id="ARBA00022475"/>
    </source>
</evidence>
<dbReference type="InterPro" id="IPR032689">
    <property type="entry name" value="TraG-D_C"/>
</dbReference>
<evidence type="ECO:0000313" key="9">
    <source>
        <dbReference type="Proteomes" id="UP000215405"/>
    </source>
</evidence>
<dbReference type="AlphaFoldDB" id="A0A231V3Y8"/>
<dbReference type="EMBL" id="NBYO01000001">
    <property type="protein sequence ID" value="OXT02902.1"/>
    <property type="molecule type" value="Genomic_DNA"/>
</dbReference>
<organism evidence="8 9">
    <name type="scientific">Notoacmeibacter marinus</name>
    <dbReference type="NCBI Taxonomy" id="1876515"/>
    <lineage>
        <taxon>Bacteria</taxon>
        <taxon>Pseudomonadati</taxon>
        <taxon>Pseudomonadota</taxon>
        <taxon>Alphaproteobacteria</taxon>
        <taxon>Hyphomicrobiales</taxon>
        <taxon>Notoacmeibacteraceae</taxon>
        <taxon>Notoacmeibacter</taxon>
    </lineage>
</organism>
<evidence type="ECO:0000256" key="4">
    <source>
        <dbReference type="ARBA" id="ARBA00022989"/>
    </source>
</evidence>
<dbReference type="PANTHER" id="PTHR37937:SF1">
    <property type="entry name" value="CONJUGATIVE TRANSFER: DNA TRANSPORT"/>
    <property type="match status" value="1"/>
</dbReference>
<comment type="subcellular location">
    <subcellularLocation>
        <location evidence="1">Cell membrane</location>
        <topology evidence="1">Multi-pass membrane protein</topology>
    </subcellularLocation>
</comment>
<comment type="caution">
    <text evidence="8">The sequence shown here is derived from an EMBL/GenBank/DDBJ whole genome shotgun (WGS) entry which is preliminary data.</text>
</comment>
<dbReference type="InterPro" id="IPR051539">
    <property type="entry name" value="T4SS-coupling_protein"/>
</dbReference>
<dbReference type="GO" id="GO:0005886">
    <property type="term" value="C:plasma membrane"/>
    <property type="evidence" value="ECO:0007669"/>
    <property type="project" value="UniProtKB-SubCell"/>
</dbReference>
<evidence type="ECO:0000256" key="1">
    <source>
        <dbReference type="ARBA" id="ARBA00004651"/>
    </source>
</evidence>
<evidence type="ECO:0000256" key="3">
    <source>
        <dbReference type="ARBA" id="ARBA00022692"/>
    </source>
</evidence>
<evidence type="ECO:0000256" key="6">
    <source>
        <dbReference type="SAM" id="MobiDB-lite"/>
    </source>
</evidence>
<dbReference type="CDD" id="cd01127">
    <property type="entry name" value="TrwB_TraG_TraD_VirD4"/>
    <property type="match status" value="1"/>
</dbReference>
<reference evidence="9" key="1">
    <citation type="journal article" date="2017" name="Int. J. Syst. Evol. Microbiol.">
        <title>Notoacmeibacter marinus gen. nov., sp. nov., isolated from the gut of a limpet and proposal of Notoacmeibacteraceae fam. nov. in the order Rhizobiales of the class Alphaproteobacteria.</title>
        <authorList>
            <person name="Huang Z."/>
            <person name="Guo F."/>
            <person name="Lai Q."/>
        </authorList>
    </citation>
    <scope>NUCLEOTIDE SEQUENCE [LARGE SCALE GENOMIC DNA]</scope>
    <source>
        <strain evidence="9">XMTR2A4</strain>
    </source>
</reference>
<name>A0A231V3Y8_9HYPH</name>
<keyword evidence="4" id="KW-1133">Transmembrane helix</keyword>
<keyword evidence="9" id="KW-1185">Reference proteome</keyword>
<keyword evidence="3" id="KW-0812">Transmembrane</keyword>
<sequence>MDPEGRRLLGTTFEGEPIFAPKGHSLLLSANGGGKTTSGAMPWLYSLLSSSNRPAVLAFDSKDGEMAHQAAPMIAGLGIPVAVLDDMGVMGPDCPYRVSLNPLGGVVAAHRHHGMDLVFASENANQAFIADPPDDARNQYFRDQPRTLIEFVTFALLKRNPRLATPGGVWALIANPELLLKVAAVEADEGDEMLKALAMDVIGMAQHEHWPQHRAAALKALRIFAAGTRLHEAGLDATTTHAELIRQRAVIFLCGPQAFMSRIGAYYALHILAFNDALYVGAGPLAMIADEFTNAPLKPLVEALTTLRAYGGEFHMIAQSRSEIERRFGRLETQTIEENAIVKQWFGFSSFEEAERVSKAMGEAMVVSSSLSTDDQELRLQSSYQTGKEAMMSPAALMAMPENEFLYHIKCLGFGRGLKTPMQTIAPYCHRIGPNPLEGGILPPDPKITLRTPNTETVR</sequence>
<accession>A0A231V3Y8</accession>
<keyword evidence="5" id="KW-0472">Membrane</keyword>
<feature type="domain" description="TraD/TraG TraM recognition site" evidence="7">
    <location>
        <begin position="284"/>
        <end position="401"/>
    </location>
</feature>
<gene>
    <name evidence="8" type="ORF">B7H23_03360</name>
</gene>
<proteinExistence type="predicted"/>
<dbReference type="Pfam" id="PF12696">
    <property type="entry name" value="TraG-D_C"/>
    <property type="match status" value="1"/>
</dbReference>
<dbReference type="Gene3D" id="3.40.50.300">
    <property type="entry name" value="P-loop containing nucleotide triphosphate hydrolases"/>
    <property type="match status" value="1"/>
</dbReference>
<dbReference type="Proteomes" id="UP000215405">
    <property type="component" value="Unassembled WGS sequence"/>
</dbReference>
<feature type="region of interest" description="Disordered" evidence="6">
    <location>
        <begin position="440"/>
        <end position="459"/>
    </location>
</feature>
<keyword evidence="2" id="KW-1003">Cell membrane</keyword>
<dbReference type="InterPro" id="IPR027417">
    <property type="entry name" value="P-loop_NTPase"/>
</dbReference>
<dbReference type="PANTHER" id="PTHR37937">
    <property type="entry name" value="CONJUGATIVE TRANSFER: DNA TRANSPORT"/>
    <property type="match status" value="1"/>
</dbReference>
<evidence type="ECO:0000256" key="5">
    <source>
        <dbReference type="ARBA" id="ARBA00023136"/>
    </source>
</evidence>
<evidence type="ECO:0000259" key="7">
    <source>
        <dbReference type="Pfam" id="PF12696"/>
    </source>
</evidence>